<keyword evidence="12" id="KW-1185">Reference proteome</keyword>
<protein>
    <recommendedName>
        <fullName evidence="10">Fluoride-specific ion channel FluC</fullName>
    </recommendedName>
</protein>
<evidence type="ECO:0000256" key="6">
    <source>
        <dbReference type="ARBA" id="ARBA00023303"/>
    </source>
</evidence>
<comment type="function">
    <text evidence="9 10">Fluoride-specific ion channel. Important for reducing fluoride concentration in the cell, thus reducing its toxicity.</text>
</comment>
<dbReference type="Proteomes" id="UP001321475">
    <property type="component" value="Chromosome"/>
</dbReference>
<comment type="activity regulation">
    <text evidence="10">Na(+) is not transported, but it plays an essential structural role and its presence is essential for fluoride channel function.</text>
</comment>
<keyword evidence="10" id="KW-0813">Transport</keyword>
<keyword evidence="10" id="KW-0479">Metal-binding</keyword>
<sequence length="116" mass="11712">MVCGGLGAAARFVVDGAVRARRRTAFPWATVSINVAGSFLIGVVMGAVLFHDAAETWHLLVATGFCGGFTTFSTAMVETVRLVRSDRAGLAALNALGTTVAAVAACAAGLGLTAVL</sequence>
<feature type="transmembrane region" description="Helical" evidence="10">
    <location>
        <begin position="89"/>
        <end position="115"/>
    </location>
</feature>
<keyword evidence="6 10" id="KW-0407">Ion channel</keyword>
<dbReference type="EMBL" id="AP027729">
    <property type="protein sequence ID" value="BDZ41724.1"/>
    <property type="molecule type" value="Genomic_DNA"/>
</dbReference>
<organism evidence="11 12">
    <name type="scientific">Paraoerskovia sediminicola</name>
    <dbReference type="NCBI Taxonomy" id="1138587"/>
    <lineage>
        <taxon>Bacteria</taxon>
        <taxon>Bacillati</taxon>
        <taxon>Actinomycetota</taxon>
        <taxon>Actinomycetes</taxon>
        <taxon>Micrococcales</taxon>
        <taxon>Cellulomonadaceae</taxon>
        <taxon>Paraoerskovia</taxon>
    </lineage>
</organism>
<keyword evidence="4 10" id="KW-1133">Transmembrane helix</keyword>
<proteinExistence type="inferred from homology"/>
<feature type="transmembrane region" description="Helical" evidence="10">
    <location>
        <begin position="28"/>
        <end position="50"/>
    </location>
</feature>
<accession>A0ABN6XAC9</accession>
<evidence type="ECO:0000256" key="7">
    <source>
        <dbReference type="ARBA" id="ARBA00035120"/>
    </source>
</evidence>
<keyword evidence="10" id="KW-0915">Sodium</keyword>
<evidence type="ECO:0000256" key="3">
    <source>
        <dbReference type="ARBA" id="ARBA00022692"/>
    </source>
</evidence>
<evidence type="ECO:0000313" key="11">
    <source>
        <dbReference type="EMBL" id="BDZ41724.1"/>
    </source>
</evidence>
<dbReference type="PANTHER" id="PTHR28259:SF1">
    <property type="entry name" value="FLUORIDE EXPORT PROTEIN 1-RELATED"/>
    <property type="match status" value="1"/>
</dbReference>
<keyword evidence="3 10" id="KW-0812">Transmembrane</keyword>
<keyword evidence="10" id="KW-0406">Ion transport</keyword>
<feature type="binding site" evidence="10">
    <location>
        <position position="70"/>
    </location>
    <ligand>
        <name>Na(+)</name>
        <dbReference type="ChEBI" id="CHEBI:29101"/>
        <note>structural</note>
    </ligand>
</feature>
<dbReference type="InterPro" id="IPR003691">
    <property type="entry name" value="FluC"/>
</dbReference>
<comment type="subcellular location">
    <subcellularLocation>
        <location evidence="1 10">Cell membrane</location>
        <topology evidence="1 10">Multi-pass membrane protein</topology>
    </subcellularLocation>
</comment>
<keyword evidence="5 10" id="KW-0472">Membrane</keyword>
<name>A0ABN6XAC9_9CELL</name>
<dbReference type="Pfam" id="PF02537">
    <property type="entry name" value="CRCB"/>
    <property type="match status" value="1"/>
</dbReference>
<keyword evidence="2 10" id="KW-1003">Cell membrane</keyword>
<evidence type="ECO:0000256" key="10">
    <source>
        <dbReference type="HAMAP-Rule" id="MF_00454"/>
    </source>
</evidence>
<feature type="binding site" evidence="10">
    <location>
        <position position="67"/>
    </location>
    <ligand>
        <name>Na(+)</name>
        <dbReference type="ChEBI" id="CHEBI:29101"/>
        <note>structural</note>
    </ligand>
</feature>
<dbReference type="PANTHER" id="PTHR28259">
    <property type="entry name" value="FLUORIDE EXPORT PROTEIN 1-RELATED"/>
    <property type="match status" value="1"/>
</dbReference>
<evidence type="ECO:0000256" key="9">
    <source>
        <dbReference type="ARBA" id="ARBA00049940"/>
    </source>
</evidence>
<gene>
    <name evidence="10" type="primary">fluC</name>
    <name evidence="10" type="synonym">crcB</name>
    <name evidence="11" type="ORF">GCM10025865_10230</name>
</gene>
<evidence type="ECO:0000256" key="1">
    <source>
        <dbReference type="ARBA" id="ARBA00004651"/>
    </source>
</evidence>
<comment type="catalytic activity">
    <reaction evidence="8">
        <text>fluoride(in) = fluoride(out)</text>
        <dbReference type="Rhea" id="RHEA:76159"/>
        <dbReference type="ChEBI" id="CHEBI:17051"/>
    </reaction>
    <physiologicalReaction direction="left-to-right" evidence="8">
        <dbReference type="Rhea" id="RHEA:76160"/>
    </physiologicalReaction>
</comment>
<evidence type="ECO:0000256" key="4">
    <source>
        <dbReference type="ARBA" id="ARBA00022989"/>
    </source>
</evidence>
<feature type="transmembrane region" description="Helical" evidence="10">
    <location>
        <begin position="56"/>
        <end position="77"/>
    </location>
</feature>
<evidence type="ECO:0000256" key="2">
    <source>
        <dbReference type="ARBA" id="ARBA00022475"/>
    </source>
</evidence>
<comment type="similarity">
    <text evidence="7 10">Belongs to the fluoride channel Fluc/FEX (TC 1.A.43) family.</text>
</comment>
<reference evidence="12" key="1">
    <citation type="journal article" date="2019" name="Int. J. Syst. Evol. Microbiol.">
        <title>The Global Catalogue of Microorganisms (GCM) 10K type strain sequencing project: providing services to taxonomists for standard genome sequencing and annotation.</title>
        <authorList>
            <consortium name="The Broad Institute Genomics Platform"/>
            <consortium name="The Broad Institute Genome Sequencing Center for Infectious Disease"/>
            <person name="Wu L."/>
            <person name="Ma J."/>
        </authorList>
    </citation>
    <scope>NUCLEOTIDE SEQUENCE [LARGE SCALE GENOMIC DNA]</scope>
    <source>
        <strain evidence="12">NBRC 108565</strain>
    </source>
</reference>
<dbReference type="NCBIfam" id="TIGR00494">
    <property type="entry name" value="crcB"/>
    <property type="match status" value="1"/>
</dbReference>
<dbReference type="HAMAP" id="MF_00454">
    <property type="entry name" value="FluC"/>
    <property type="match status" value="1"/>
</dbReference>
<evidence type="ECO:0000256" key="8">
    <source>
        <dbReference type="ARBA" id="ARBA00035585"/>
    </source>
</evidence>
<evidence type="ECO:0000313" key="12">
    <source>
        <dbReference type="Proteomes" id="UP001321475"/>
    </source>
</evidence>
<evidence type="ECO:0000256" key="5">
    <source>
        <dbReference type="ARBA" id="ARBA00023136"/>
    </source>
</evidence>